<evidence type="ECO:0000259" key="1">
    <source>
        <dbReference type="Pfam" id="PF22322"/>
    </source>
</evidence>
<evidence type="ECO:0000313" key="3">
    <source>
        <dbReference type="Proteomes" id="UP001155280"/>
    </source>
</evidence>
<sequence>MRLGISRPLLILPTYRATERTLEFCDDNFGKEHHGNSRANAVRHALWNYLICESCFEQGISKEEAAAWAEKLTSLHEELAPNSEIERKMDLHNNAVGRKLFLKDSTGDIFEILLKMAENSRAVKGISGINSKVEGLVHIEKT</sequence>
<dbReference type="RefSeq" id="WP_241549671.1">
    <property type="nucleotide sequence ID" value="NZ_JANCNS010000001.1"/>
</dbReference>
<dbReference type="EMBL" id="JANCNS010000001">
    <property type="protein sequence ID" value="MCP9199371.1"/>
    <property type="molecule type" value="Genomic_DNA"/>
</dbReference>
<reference evidence="2" key="1">
    <citation type="submission" date="2022-07" db="EMBL/GenBank/DDBJ databases">
        <title>Gramela sediminis sp. nov., isolated from deep-sea sediment of the Indian Ocean.</title>
        <authorList>
            <person name="Shi H."/>
        </authorList>
    </citation>
    <scope>NUCLEOTIDE SEQUENCE</scope>
    <source>
        <strain evidence="2">GC03-9</strain>
    </source>
</reference>
<accession>A0A9X2I8G0</accession>
<keyword evidence="3" id="KW-1185">Reference proteome</keyword>
<dbReference type="InterPro" id="IPR054246">
    <property type="entry name" value="DUF6973"/>
</dbReference>
<name>A0A9X2I8G0_9FLAO</name>
<evidence type="ECO:0000313" key="2">
    <source>
        <dbReference type="EMBL" id="MCP9199371.1"/>
    </source>
</evidence>
<comment type="caution">
    <text evidence="2">The sequence shown here is derived from an EMBL/GenBank/DDBJ whole genome shotgun (WGS) entry which is preliminary data.</text>
</comment>
<protein>
    <recommendedName>
        <fullName evidence="1">DUF6973 domain-containing protein</fullName>
    </recommendedName>
</protein>
<dbReference type="AlphaFoldDB" id="A0A9X2I8G0"/>
<organism evidence="2 3">
    <name type="scientific">Christiangramia oceanisediminis</name>
    <dbReference type="NCBI Taxonomy" id="2920386"/>
    <lineage>
        <taxon>Bacteria</taxon>
        <taxon>Pseudomonadati</taxon>
        <taxon>Bacteroidota</taxon>
        <taxon>Flavobacteriia</taxon>
        <taxon>Flavobacteriales</taxon>
        <taxon>Flavobacteriaceae</taxon>
        <taxon>Christiangramia</taxon>
    </lineage>
</organism>
<proteinExistence type="predicted"/>
<dbReference type="Pfam" id="PF22322">
    <property type="entry name" value="DUF6973"/>
    <property type="match status" value="1"/>
</dbReference>
<gene>
    <name evidence="2" type="ORF">MKO06_05600</name>
</gene>
<dbReference type="Proteomes" id="UP001155280">
    <property type="component" value="Unassembled WGS sequence"/>
</dbReference>
<feature type="domain" description="DUF6973" evidence="1">
    <location>
        <begin position="3"/>
        <end position="115"/>
    </location>
</feature>